<protein>
    <submittedName>
        <fullName evidence="1">Uncharacterized protein</fullName>
    </submittedName>
</protein>
<proteinExistence type="predicted"/>
<feature type="non-terminal residue" evidence="1">
    <location>
        <position position="73"/>
    </location>
</feature>
<dbReference type="Proteomes" id="UP000824106">
    <property type="component" value="Unassembled WGS sequence"/>
</dbReference>
<sequence length="73" mass="8535">MKYRGFKAKRQSRAWDSAISEQWSTPAREIPQFLSDGPFPRVGFCIFWGLDYSCAWDPAIPERWTVPAREILL</sequence>
<reference evidence="1" key="2">
    <citation type="submission" date="2021-04" db="EMBL/GenBank/DDBJ databases">
        <authorList>
            <person name="Gilroy R."/>
        </authorList>
    </citation>
    <scope>NUCLEOTIDE SEQUENCE</scope>
    <source>
        <strain evidence="1">CHK169-4300</strain>
    </source>
</reference>
<evidence type="ECO:0000313" key="1">
    <source>
        <dbReference type="EMBL" id="HIZ70897.1"/>
    </source>
</evidence>
<dbReference type="AlphaFoldDB" id="A0A9D2JY38"/>
<comment type="caution">
    <text evidence="1">The sequence shown here is derived from an EMBL/GenBank/DDBJ whole genome shotgun (WGS) entry which is preliminary data.</text>
</comment>
<gene>
    <name evidence="1" type="ORF">H9808_03945</name>
</gene>
<organism evidence="1 2">
    <name type="scientific">Candidatus Atopostipes pullistercoris</name>
    <dbReference type="NCBI Taxonomy" id="2838467"/>
    <lineage>
        <taxon>Bacteria</taxon>
        <taxon>Bacillati</taxon>
        <taxon>Bacillota</taxon>
        <taxon>Bacilli</taxon>
        <taxon>Lactobacillales</taxon>
        <taxon>Carnobacteriaceae</taxon>
        <taxon>Atopostipes</taxon>
    </lineage>
</organism>
<dbReference type="EMBL" id="DXAZ01000053">
    <property type="protein sequence ID" value="HIZ70897.1"/>
    <property type="molecule type" value="Genomic_DNA"/>
</dbReference>
<evidence type="ECO:0000313" key="2">
    <source>
        <dbReference type="Proteomes" id="UP000824106"/>
    </source>
</evidence>
<accession>A0A9D2JY38</accession>
<name>A0A9D2JY38_9LACT</name>
<reference evidence="1" key="1">
    <citation type="journal article" date="2021" name="PeerJ">
        <title>Extensive microbial diversity within the chicken gut microbiome revealed by metagenomics and culture.</title>
        <authorList>
            <person name="Gilroy R."/>
            <person name="Ravi A."/>
            <person name="Getino M."/>
            <person name="Pursley I."/>
            <person name="Horton D.L."/>
            <person name="Alikhan N.F."/>
            <person name="Baker D."/>
            <person name="Gharbi K."/>
            <person name="Hall N."/>
            <person name="Watson M."/>
            <person name="Adriaenssens E.M."/>
            <person name="Foster-Nyarko E."/>
            <person name="Jarju S."/>
            <person name="Secka A."/>
            <person name="Antonio M."/>
            <person name="Oren A."/>
            <person name="Chaudhuri R.R."/>
            <person name="La Ragione R."/>
            <person name="Hildebrand F."/>
            <person name="Pallen M.J."/>
        </authorList>
    </citation>
    <scope>NUCLEOTIDE SEQUENCE</scope>
    <source>
        <strain evidence="1">CHK169-4300</strain>
    </source>
</reference>